<evidence type="ECO:0000259" key="6">
    <source>
        <dbReference type="PROSITE" id="PS50931"/>
    </source>
</evidence>
<dbReference type="Proteomes" id="UP001184230">
    <property type="component" value="Unassembled WGS sequence"/>
</dbReference>
<dbReference type="Pfam" id="PF00126">
    <property type="entry name" value="HTH_1"/>
    <property type="match status" value="1"/>
</dbReference>
<feature type="domain" description="HTH lysR-type" evidence="6">
    <location>
        <begin position="1"/>
        <end position="59"/>
    </location>
</feature>
<gene>
    <name evidence="7" type="ORF">J2739_001034</name>
</gene>
<reference evidence="7 8" key="1">
    <citation type="submission" date="2023-07" db="EMBL/GenBank/DDBJ databases">
        <title>Sorghum-associated microbial communities from plants grown in Nebraska, USA.</title>
        <authorList>
            <person name="Schachtman D."/>
        </authorList>
    </citation>
    <scope>NUCLEOTIDE SEQUENCE [LARGE SCALE GENOMIC DNA]</scope>
    <source>
        <strain evidence="7 8">DS1781</strain>
    </source>
</reference>
<evidence type="ECO:0000256" key="1">
    <source>
        <dbReference type="ARBA" id="ARBA00009437"/>
    </source>
</evidence>
<name>A0ABU1N9Z9_9BURK</name>
<dbReference type="Gene3D" id="1.10.10.10">
    <property type="entry name" value="Winged helix-like DNA-binding domain superfamily/Winged helix DNA-binding domain"/>
    <property type="match status" value="1"/>
</dbReference>
<dbReference type="Gene3D" id="3.40.190.290">
    <property type="match status" value="1"/>
</dbReference>
<dbReference type="InterPro" id="IPR005119">
    <property type="entry name" value="LysR_subst-bd"/>
</dbReference>
<feature type="coiled-coil region" evidence="5">
    <location>
        <begin position="62"/>
        <end position="89"/>
    </location>
</feature>
<sequence>MHGLQQFMAFAATAKHGGFAAAAREQGLAPSTLAKAVARLEATLGVKLFHRTTRQVTLTPDGERLFQRCQRVLAEVEDLQAEASGTRAEPTGSLRIDLPVFYGKKFVMPLLAQLIRQHPALRLDVRLTDTKVDLIRDGIDLAVRIGQMQDSTLVARRVDQQGLVLCASPAYLKAHGVPRRIEELGKHATVVFRLPTSGRDRPWQFRQRGIEVELSPAPHVRVNETEGLLEAVKLGTGICQLPDLLVEEELARGELVELLPSCRPEAMPISVVYPSGRLIPSRVRAAIEMLNALRGRSARA</sequence>
<keyword evidence="8" id="KW-1185">Reference proteome</keyword>
<keyword evidence="3 7" id="KW-0238">DNA-binding</keyword>
<dbReference type="EMBL" id="JAVDRF010000002">
    <property type="protein sequence ID" value="MDR6535274.1"/>
    <property type="molecule type" value="Genomic_DNA"/>
</dbReference>
<dbReference type="InterPro" id="IPR000847">
    <property type="entry name" value="LysR_HTH_N"/>
</dbReference>
<keyword evidence="5" id="KW-0175">Coiled coil</keyword>
<dbReference type="PANTHER" id="PTHR30537:SF5">
    <property type="entry name" value="HTH-TYPE TRANSCRIPTIONAL ACTIVATOR TTDR-RELATED"/>
    <property type="match status" value="1"/>
</dbReference>
<evidence type="ECO:0000313" key="7">
    <source>
        <dbReference type="EMBL" id="MDR6535274.1"/>
    </source>
</evidence>
<keyword evidence="2" id="KW-0805">Transcription regulation</keyword>
<dbReference type="InterPro" id="IPR036390">
    <property type="entry name" value="WH_DNA-bd_sf"/>
</dbReference>
<dbReference type="SUPFAM" id="SSF53850">
    <property type="entry name" value="Periplasmic binding protein-like II"/>
    <property type="match status" value="1"/>
</dbReference>
<dbReference type="CDD" id="cd08422">
    <property type="entry name" value="PBP2_CrgA_like"/>
    <property type="match status" value="1"/>
</dbReference>
<keyword evidence="4" id="KW-0804">Transcription</keyword>
<dbReference type="PANTHER" id="PTHR30537">
    <property type="entry name" value="HTH-TYPE TRANSCRIPTIONAL REGULATOR"/>
    <property type="match status" value="1"/>
</dbReference>
<protein>
    <submittedName>
        <fullName evidence="7">DNA-binding transcriptional LysR family regulator</fullName>
    </submittedName>
</protein>
<dbReference type="GO" id="GO:0003677">
    <property type="term" value="F:DNA binding"/>
    <property type="evidence" value="ECO:0007669"/>
    <property type="project" value="UniProtKB-KW"/>
</dbReference>
<dbReference type="RefSeq" id="WP_309899218.1">
    <property type="nucleotide sequence ID" value="NZ_JAVDRF010000002.1"/>
</dbReference>
<accession>A0ABU1N9Z9</accession>
<dbReference type="Pfam" id="PF03466">
    <property type="entry name" value="LysR_substrate"/>
    <property type="match status" value="1"/>
</dbReference>
<evidence type="ECO:0000256" key="4">
    <source>
        <dbReference type="ARBA" id="ARBA00023163"/>
    </source>
</evidence>
<evidence type="ECO:0000256" key="2">
    <source>
        <dbReference type="ARBA" id="ARBA00023015"/>
    </source>
</evidence>
<comment type="similarity">
    <text evidence="1">Belongs to the LysR transcriptional regulatory family.</text>
</comment>
<comment type="caution">
    <text evidence="7">The sequence shown here is derived from an EMBL/GenBank/DDBJ whole genome shotgun (WGS) entry which is preliminary data.</text>
</comment>
<proteinExistence type="inferred from homology"/>
<evidence type="ECO:0000256" key="3">
    <source>
        <dbReference type="ARBA" id="ARBA00023125"/>
    </source>
</evidence>
<evidence type="ECO:0000256" key="5">
    <source>
        <dbReference type="SAM" id="Coils"/>
    </source>
</evidence>
<dbReference type="SUPFAM" id="SSF46785">
    <property type="entry name" value="Winged helix' DNA-binding domain"/>
    <property type="match status" value="1"/>
</dbReference>
<dbReference type="InterPro" id="IPR058163">
    <property type="entry name" value="LysR-type_TF_proteobact-type"/>
</dbReference>
<evidence type="ECO:0000313" key="8">
    <source>
        <dbReference type="Proteomes" id="UP001184230"/>
    </source>
</evidence>
<organism evidence="7 8">
    <name type="scientific">Variovorax soli</name>
    <dbReference type="NCBI Taxonomy" id="376815"/>
    <lineage>
        <taxon>Bacteria</taxon>
        <taxon>Pseudomonadati</taxon>
        <taxon>Pseudomonadota</taxon>
        <taxon>Betaproteobacteria</taxon>
        <taxon>Burkholderiales</taxon>
        <taxon>Comamonadaceae</taxon>
        <taxon>Variovorax</taxon>
    </lineage>
</organism>
<dbReference type="InterPro" id="IPR036388">
    <property type="entry name" value="WH-like_DNA-bd_sf"/>
</dbReference>
<dbReference type="PROSITE" id="PS50931">
    <property type="entry name" value="HTH_LYSR"/>
    <property type="match status" value="1"/>
</dbReference>